<dbReference type="UniPathway" id="UPA00193"/>
<keyword evidence="6 12" id="KW-0274">FAD</keyword>
<proteinExistence type="inferred from homology"/>
<dbReference type="EC" id="1.5.1.54" evidence="12"/>
<dbReference type="InterPro" id="IPR003171">
    <property type="entry name" value="Mehydrof_redctse-like"/>
</dbReference>
<evidence type="ECO:0000256" key="3">
    <source>
        <dbReference type="ARBA" id="ARBA00006743"/>
    </source>
</evidence>
<dbReference type="SUPFAM" id="SSF51730">
    <property type="entry name" value="FAD-linked oxidoreductase"/>
    <property type="match status" value="1"/>
</dbReference>
<dbReference type="Pfam" id="PF02219">
    <property type="entry name" value="MTHFR"/>
    <property type="match status" value="1"/>
</dbReference>
<accession>A0A562EN02</accession>
<comment type="caution">
    <text evidence="14">The sequence shown here is derived from an EMBL/GenBank/DDBJ whole genome shotgun (WGS) entry which is preliminary data.</text>
</comment>
<organism evidence="14 15">
    <name type="scientific">Rhodococcus rhodochrous J45</name>
    <dbReference type="NCBI Taxonomy" id="935266"/>
    <lineage>
        <taxon>Bacteria</taxon>
        <taxon>Bacillati</taxon>
        <taxon>Actinomycetota</taxon>
        <taxon>Actinomycetes</taxon>
        <taxon>Mycobacteriales</taxon>
        <taxon>Nocardiaceae</taxon>
        <taxon>Rhodococcus</taxon>
    </lineage>
</organism>
<comment type="pathway">
    <text evidence="2 12">One-carbon metabolism; tetrahydrofolate interconversion.</text>
</comment>
<comment type="cofactor">
    <cofactor evidence="1 12">
        <name>FAD</name>
        <dbReference type="ChEBI" id="CHEBI:57692"/>
    </cofactor>
</comment>
<evidence type="ECO:0000256" key="6">
    <source>
        <dbReference type="ARBA" id="ARBA00022827"/>
    </source>
</evidence>
<evidence type="ECO:0000313" key="15">
    <source>
        <dbReference type="Proteomes" id="UP000317573"/>
    </source>
</evidence>
<keyword evidence="8" id="KW-0520">NAD</keyword>
<dbReference type="CDD" id="cd00537">
    <property type="entry name" value="MTHFR"/>
    <property type="match status" value="1"/>
</dbReference>
<dbReference type="Gene3D" id="3.20.20.220">
    <property type="match status" value="1"/>
</dbReference>
<evidence type="ECO:0000256" key="12">
    <source>
        <dbReference type="RuleBase" id="RU003862"/>
    </source>
</evidence>
<keyword evidence="4" id="KW-0028">Amino-acid biosynthesis</keyword>
<evidence type="ECO:0000256" key="9">
    <source>
        <dbReference type="ARBA" id="ARBA00023167"/>
    </source>
</evidence>
<keyword evidence="7 12" id="KW-0560">Oxidoreductase</keyword>
<dbReference type="EMBL" id="VLJT01000010">
    <property type="protein sequence ID" value="TWH23209.1"/>
    <property type="molecule type" value="Genomic_DNA"/>
</dbReference>
<evidence type="ECO:0000256" key="4">
    <source>
        <dbReference type="ARBA" id="ARBA00022605"/>
    </source>
</evidence>
<reference evidence="14 15" key="1">
    <citation type="submission" date="2019-07" db="EMBL/GenBank/DDBJ databases">
        <title>Genome sequencing of lignin-degrading bacterial isolates.</title>
        <authorList>
            <person name="Gladden J."/>
        </authorList>
    </citation>
    <scope>NUCLEOTIDE SEQUENCE [LARGE SCALE GENOMIC DNA]</scope>
    <source>
        <strain evidence="14 15">J45</strain>
    </source>
</reference>
<evidence type="ECO:0000256" key="8">
    <source>
        <dbReference type="ARBA" id="ARBA00023027"/>
    </source>
</evidence>
<gene>
    <name evidence="14" type="ORF">L618_001300000440</name>
</gene>
<dbReference type="GO" id="GO:0071949">
    <property type="term" value="F:FAD binding"/>
    <property type="evidence" value="ECO:0007669"/>
    <property type="project" value="TreeGrafter"/>
</dbReference>
<evidence type="ECO:0000256" key="10">
    <source>
        <dbReference type="ARBA" id="ARBA00034478"/>
    </source>
</evidence>
<comment type="pathway">
    <text evidence="10">Amino-acid biosynthesis; L-methionine biosynthesis via de novo pathway.</text>
</comment>
<dbReference type="PANTHER" id="PTHR45754:SF3">
    <property type="entry name" value="METHYLENETETRAHYDROFOLATE REDUCTASE (NADPH)"/>
    <property type="match status" value="1"/>
</dbReference>
<dbReference type="GO" id="GO:0009086">
    <property type="term" value="P:methionine biosynthetic process"/>
    <property type="evidence" value="ECO:0007669"/>
    <property type="project" value="UniProtKB-KW"/>
</dbReference>
<evidence type="ECO:0000313" key="14">
    <source>
        <dbReference type="EMBL" id="TWH23209.1"/>
    </source>
</evidence>
<protein>
    <recommendedName>
        <fullName evidence="12">Methylenetetrahydrofolate reductase</fullName>
        <ecNumber evidence="12">1.5.1.54</ecNumber>
    </recommendedName>
</protein>
<evidence type="ECO:0000256" key="2">
    <source>
        <dbReference type="ARBA" id="ARBA00004777"/>
    </source>
</evidence>
<dbReference type="AlphaFoldDB" id="A0A562EN02"/>
<dbReference type="GO" id="GO:0106312">
    <property type="term" value="F:methylenetetrahydrofolate reductase (NADH) activity"/>
    <property type="evidence" value="ECO:0007669"/>
    <property type="project" value="UniProtKB-EC"/>
</dbReference>
<dbReference type="GO" id="GO:0005829">
    <property type="term" value="C:cytosol"/>
    <property type="evidence" value="ECO:0007669"/>
    <property type="project" value="InterPro"/>
</dbReference>
<dbReference type="GO" id="GO:0035999">
    <property type="term" value="P:tetrahydrofolate interconversion"/>
    <property type="evidence" value="ECO:0007669"/>
    <property type="project" value="UniProtKB-UniPathway"/>
</dbReference>
<dbReference type="NCBIfam" id="TIGR00676">
    <property type="entry name" value="fadh2"/>
    <property type="match status" value="1"/>
</dbReference>
<keyword evidence="5 12" id="KW-0285">Flavoprotein</keyword>
<evidence type="ECO:0000256" key="11">
    <source>
        <dbReference type="ARBA" id="ARBA00048628"/>
    </source>
</evidence>
<evidence type="ECO:0000256" key="5">
    <source>
        <dbReference type="ARBA" id="ARBA00022630"/>
    </source>
</evidence>
<dbReference type="PANTHER" id="PTHR45754">
    <property type="entry name" value="METHYLENETETRAHYDROFOLATE REDUCTASE"/>
    <property type="match status" value="1"/>
</dbReference>
<sequence length="386" mass="41984">MGELLGRQVIGAGRQDETSRSMGDGASEAGEPEVPRPAYPHSRVVAGSDRPGGATYAGPVTSDFVRATEDGGISRTPSIVDRLGSARSGRIPFSVEFSPPRDAEAEGRLWRAVRTFERLGPAFVSMTYGAGGSTRDRTVRVTGRLAEETTLLPVAHLTAVGHSIDELRAMVGAYADRGITNILALRGDPPGNPLGEWEKHPEGLEYADELVRLVRDLGDFHVGVASFPEGHHRSPDLDHDTRYLVQKLRAGAEYSITQMFFDVEHYLRLRDRVVACDAEQGLKPIIPEIMPITSLRSARRSLELSGSHLPPVLEERLRRAAGDGPEENRAAVREVGIEVATEMCERLISEGAPCLHFITLNFARATGEVLDRLGYELEAPAVVQPA</sequence>
<name>A0A562EN02_RHORH</name>
<feature type="region of interest" description="Disordered" evidence="13">
    <location>
        <begin position="1"/>
        <end position="60"/>
    </location>
</feature>
<dbReference type="InterPro" id="IPR004620">
    <property type="entry name" value="MTHF_reductase_bac"/>
</dbReference>
<keyword evidence="9" id="KW-0486">Methionine biosynthesis</keyword>
<dbReference type="InterPro" id="IPR029041">
    <property type="entry name" value="FAD-linked_oxidoreductase-like"/>
</dbReference>
<evidence type="ECO:0000256" key="13">
    <source>
        <dbReference type="SAM" id="MobiDB-lite"/>
    </source>
</evidence>
<evidence type="ECO:0000256" key="7">
    <source>
        <dbReference type="ARBA" id="ARBA00023002"/>
    </source>
</evidence>
<comment type="similarity">
    <text evidence="3 12">Belongs to the methylenetetrahydrofolate reductase family.</text>
</comment>
<comment type="catalytic activity">
    <reaction evidence="11">
        <text>(6S)-5-methyl-5,6,7,8-tetrahydrofolate + NAD(+) = (6R)-5,10-methylene-5,6,7,8-tetrahydrofolate + NADH + H(+)</text>
        <dbReference type="Rhea" id="RHEA:19821"/>
        <dbReference type="ChEBI" id="CHEBI:15378"/>
        <dbReference type="ChEBI" id="CHEBI:15636"/>
        <dbReference type="ChEBI" id="CHEBI:18608"/>
        <dbReference type="ChEBI" id="CHEBI:57540"/>
        <dbReference type="ChEBI" id="CHEBI:57945"/>
        <dbReference type="EC" id="1.5.1.54"/>
    </reaction>
    <physiologicalReaction direction="right-to-left" evidence="11">
        <dbReference type="Rhea" id="RHEA:19823"/>
    </physiologicalReaction>
</comment>
<dbReference type="Proteomes" id="UP000317573">
    <property type="component" value="Unassembled WGS sequence"/>
</dbReference>
<evidence type="ECO:0000256" key="1">
    <source>
        <dbReference type="ARBA" id="ARBA00001974"/>
    </source>
</evidence>